<dbReference type="AlphaFoldDB" id="A0A0H5DFU0"/>
<dbReference type="PANTHER" id="PTHR43050:SF1">
    <property type="entry name" value="SERINE RACEMASE"/>
    <property type="match status" value="1"/>
</dbReference>
<proteinExistence type="inferred from homology"/>
<evidence type="ECO:0000256" key="6">
    <source>
        <dbReference type="ARBA" id="ARBA00022842"/>
    </source>
</evidence>
<reference evidence="11" key="1">
    <citation type="submission" date="2015-05" db="EMBL/GenBank/DDBJ databases">
        <authorList>
            <person name="Rodrigo-Torres Lidia"/>
            <person name="Arahal R.David."/>
        </authorList>
    </citation>
    <scope>NUCLEOTIDE SEQUENCE [LARGE SCALE GENOMIC DNA]</scope>
    <source>
        <strain evidence="11">CECT 7321</strain>
    </source>
</reference>
<comment type="cofactor">
    <cofactor evidence="4">
        <name>Mg(2+)</name>
        <dbReference type="ChEBI" id="CHEBI:18420"/>
    </cofactor>
</comment>
<comment type="cofactor">
    <cofactor evidence="3">
        <name>Mn(2+)</name>
        <dbReference type="ChEBI" id="CHEBI:29035"/>
    </cofactor>
</comment>
<dbReference type="SUPFAM" id="SSF53686">
    <property type="entry name" value="Tryptophan synthase beta subunit-like PLP-dependent enzymes"/>
    <property type="match status" value="1"/>
</dbReference>
<evidence type="ECO:0000256" key="5">
    <source>
        <dbReference type="ARBA" id="ARBA00010869"/>
    </source>
</evidence>
<dbReference type="EMBL" id="CVRL01000013">
    <property type="protein sequence ID" value="CRL10335.1"/>
    <property type="molecule type" value="Genomic_DNA"/>
</dbReference>
<dbReference type="GO" id="GO:0005524">
    <property type="term" value="F:ATP binding"/>
    <property type="evidence" value="ECO:0007669"/>
    <property type="project" value="TreeGrafter"/>
</dbReference>
<dbReference type="InterPro" id="IPR000634">
    <property type="entry name" value="Ser/Thr_deHydtase_PyrdxlP-BS"/>
</dbReference>
<accession>A0A0H5DFU0</accession>
<sequence>MSTFAAISKAADRLAGHARCTPLLSSPFLDDIAGRQVLVKAECLQHTGSFKFRGGWAALSALTPEQRSKGVLAYSSGNHAQGVAAAAAAHDAPAVIVMPQDAPAIKITNTRALGAEVVLYDRATEDRDRIGADLAQARGLTLVKPYDDEQVIAGQGTVGLEIADQAKALGITEADVLVCCGGGGLTAGVSIALKERAPDMAVHPCEPEGFDDVTRSLSTGEICRNATTSGSICDAILTPSPGDLTFPILKQTCASGIVVTEDEALHAMALAFTRLKIVLEPGGAVALAAALFHPDALSMPVAIAVATGGNVDPVIFAEALGKYG</sequence>
<evidence type="ECO:0000313" key="10">
    <source>
        <dbReference type="EMBL" id="CRL10335.1"/>
    </source>
</evidence>
<organism evidence="10 11">
    <name type="scientific">Phaeobacter italicus</name>
    <dbReference type="NCBI Taxonomy" id="481446"/>
    <lineage>
        <taxon>Bacteria</taxon>
        <taxon>Pseudomonadati</taxon>
        <taxon>Pseudomonadota</taxon>
        <taxon>Alphaproteobacteria</taxon>
        <taxon>Rhodobacterales</taxon>
        <taxon>Roseobacteraceae</taxon>
        <taxon>Phaeobacter</taxon>
    </lineage>
</organism>
<dbReference type="PROSITE" id="PS00165">
    <property type="entry name" value="DEHYDRATASE_SER_THR"/>
    <property type="match status" value="1"/>
</dbReference>
<evidence type="ECO:0000256" key="2">
    <source>
        <dbReference type="ARBA" id="ARBA00001933"/>
    </source>
</evidence>
<dbReference type="CDD" id="cd01562">
    <property type="entry name" value="Thr-dehyd"/>
    <property type="match status" value="1"/>
</dbReference>
<dbReference type="InterPro" id="IPR001926">
    <property type="entry name" value="TrpB-like_PALP"/>
</dbReference>
<keyword evidence="11" id="KW-1185">Reference proteome</keyword>
<dbReference type="FunFam" id="3.40.50.1100:FF:000005">
    <property type="entry name" value="Threonine dehydratase catabolic"/>
    <property type="match status" value="1"/>
</dbReference>
<keyword evidence="6" id="KW-0460">Magnesium</keyword>
<evidence type="ECO:0000256" key="4">
    <source>
        <dbReference type="ARBA" id="ARBA00001946"/>
    </source>
</evidence>
<protein>
    <submittedName>
        <fullName evidence="10">L-threonine dehydratase catabolic TdcB</fullName>
        <ecNumber evidence="10">4.3.1.19</ecNumber>
    </submittedName>
</protein>
<dbReference type="GO" id="GO:0070179">
    <property type="term" value="P:D-serine biosynthetic process"/>
    <property type="evidence" value="ECO:0007669"/>
    <property type="project" value="TreeGrafter"/>
</dbReference>
<keyword evidence="7" id="KW-0663">Pyridoxal phosphate</keyword>
<dbReference type="Gene3D" id="3.40.50.1100">
    <property type="match status" value="2"/>
</dbReference>
<dbReference type="EC" id="4.3.1.19" evidence="10"/>
<name>A0A0H5DFU0_9RHOB</name>
<dbReference type="GO" id="GO:0004794">
    <property type="term" value="F:threonine deaminase activity"/>
    <property type="evidence" value="ECO:0007669"/>
    <property type="project" value="UniProtKB-EC"/>
</dbReference>
<dbReference type="Pfam" id="PF00291">
    <property type="entry name" value="PALP"/>
    <property type="match status" value="1"/>
</dbReference>
<keyword evidence="8 10" id="KW-0456">Lyase</keyword>
<dbReference type="GO" id="GO:0030378">
    <property type="term" value="F:serine racemase activity"/>
    <property type="evidence" value="ECO:0007669"/>
    <property type="project" value="TreeGrafter"/>
</dbReference>
<feature type="domain" description="Tryptophan synthase beta chain-like PALP" evidence="9">
    <location>
        <begin position="17"/>
        <end position="302"/>
    </location>
</feature>
<evidence type="ECO:0000256" key="7">
    <source>
        <dbReference type="ARBA" id="ARBA00022898"/>
    </source>
</evidence>
<dbReference type="GO" id="GO:0018114">
    <property type="term" value="F:threonine racemase activity"/>
    <property type="evidence" value="ECO:0007669"/>
    <property type="project" value="TreeGrafter"/>
</dbReference>
<comment type="cofactor">
    <cofactor evidence="2">
        <name>pyridoxal 5'-phosphate</name>
        <dbReference type="ChEBI" id="CHEBI:597326"/>
    </cofactor>
</comment>
<dbReference type="GO" id="GO:0003941">
    <property type="term" value="F:L-serine ammonia-lyase activity"/>
    <property type="evidence" value="ECO:0007669"/>
    <property type="project" value="TreeGrafter"/>
</dbReference>
<dbReference type="Proteomes" id="UP000043764">
    <property type="component" value="Unassembled WGS sequence"/>
</dbReference>
<dbReference type="GO" id="GO:0030170">
    <property type="term" value="F:pyridoxal phosphate binding"/>
    <property type="evidence" value="ECO:0007669"/>
    <property type="project" value="InterPro"/>
</dbReference>
<evidence type="ECO:0000256" key="3">
    <source>
        <dbReference type="ARBA" id="ARBA00001936"/>
    </source>
</evidence>
<dbReference type="GO" id="GO:0000287">
    <property type="term" value="F:magnesium ion binding"/>
    <property type="evidence" value="ECO:0007669"/>
    <property type="project" value="TreeGrafter"/>
</dbReference>
<evidence type="ECO:0000313" key="11">
    <source>
        <dbReference type="Proteomes" id="UP000043764"/>
    </source>
</evidence>
<comment type="cofactor">
    <cofactor evidence="1">
        <name>Ca(2+)</name>
        <dbReference type="ChEBI" id="CHEBI:29108"/>
    </cofactor>
</comment>
<evidence type="ECO:0000256" key="8">
    <source>
        <dbReference type="ARBA" id="ARBA00023239"/>
    </source>
</evidence>
<dbReference type="STRING" id="481446.NIT7645_02531"/>
<dbReference type="InterPro" id="IPR036052">
    <property type="entry name" value="TrpB-like_PALP_sf"/>
</dbReference>
<dbReference type="PANTHER" id="PTHR43050">
    <property type="entry name" value="SERINE / THREONINE RACEMASE FAMILY MEMBER"/>
    <property type="match status" value="1"/>
</dbReference>
<comment type="similarity">
    <text evidence="5">Belongs to the serine/threonine dehydratase family.</text>
</comment>
<evidence type="ECO:0000259" key="9">
    <source>
        <dbReference type="Pfam" id="PF00291"/>
    </source>
</evidence>
<gene>
    <name evidence="10" type="primary">tdcB</name>
    <name evidence="10" type="ORF">NIT7321_01179</name>
</gene>
<evidence type="ECO:0000256" key="1">
    <source>
        <dbReference type="ARBA" id="ARBA00001913"/>
    </source>
</evidence>
<dbReference type="RefSeq" id="WP_050672878.1">
    <property type="nucleotide sequence ID" value="NZ_CVRL01000013.1"/>
</dbReference>